<keyword evidence="5 11" id="KW-0418">Kinase</keyword>
<comment type="similarity">
    <text evidence="2">Belongs to the diacylglycerol/lipid kinase family.</text>
</comment>
<evidence type="ECO:0000256" key="8">
    <source>
        <dbReference type="ARBA" id="ARBA00023264"/>
    </source>
</evidence>
<dbReference type="NCBIfam" id="TIGR00147">
    <property type="entry name" value="YegS/Rv2252/BmrU family lipid kinase"/>
    <property type="match status" value="1"/>
</dbReference>
<dbReference type="KEGG" id="kbs:EPA93_38605"/>
<evidence type="ECO:0000256" key="5">
    <source>
        <dbReference type="ARBA" id="ARBA00022777"/>
    </source>
</evidence>
<dbReference type="Proteomes" id="UP000290365">
    <property type="component" value="Chromosome"/>
</dbReference>
<evidence type="ECO:0000256" key="1">
    <source>
        <dbReference type="ARBA" id="ARBA00001946"/>
    </source>
</evidence>
<protein>
    <submittedName>
        <fullName evidence="11">Diacylglycerol kinase family lipid kinase</fullName>
    </submittedName>
</protein>
<dbReference type="Pfam" id="PF19279">
    <property type="entry name" value="YegS_C"/>
    <property type="match status" value="1"/>
</dbReference>
<dbReference type="PANTHER" id="PTHR12358:SF54">
    <property type="entry name" value="SPHINGOSINE KINASE RELATED PROTEIN"/>
    <property type="match status" value="1"/>
</dbReference>
<accession>A0A4P6K062</accession>
<evidence type="ECO:0000256" key="4">
    <source>
        <dbReference type="ARBA" id="ARBA00022741"/>
    </source>
</evidence>
<dbReference type="SMART" id="SM00046">
    <property type="entry name" value="DAGKc"/>
    <property type="match status" value="1"/>
</dbReference>
<keyword evidence="8" id="KW-1208">Phospholipid metabolism</keyword>
<evidence type="ECO:0000256" key="3">
    <source>
        <dbReference type="ARBA" id="ARBA00022679"/>
    </source>
</evidence>
<sequence>MRTILILNPTSGASNLASNGTQQHTSEEVEAIIVDALRTHGLEPEVWHTTPDDPGEGLARQAAQEGADIVIAAGGDGTIHAVASGVLNTSSVLGIIATGTMNNLARSLGIPNTIAEACEVIARGTTHPIDVGQINDHIFLEVAGVGLEAELFPAAEEIKSQGFASTLRGIRDGLKALFAFQPIKFLISFDGRRSRTYRALQITICNSPYYGARLRFAPMAIMDDGLLDILIYKNFSKLEYIRHAISISQGQRPLEPKMTRRKIRSLYVSAEQPVEVHADGIPCGHTPATISILAGALQVRIPEQIAKNSAMDSPALKQKNYQKPLHNKTYRQQKGSLSVR</sequence>
<keyword evidence="6" id="KW-0067">ATP-binding</keyword>
<feature type="region of interest" description="Disordered" evidence="9">
    <location>
        <begin position="309"/>
        <end position="340"/>
    </location>
</feature>
<dbReference type="GO" id="GO:0016301">
    <property type="term" value="F:kinase activity"/>
    <property type="evidence" value="ECO:0007669"/>
    <property type="project" value="UniProtKB-KW"/>
</dbReference>
<dbReference type="InterPro" id="IPR050187">
    <property type="entry name" value="Lipid_Phosphate_FormReg"/>
</dbReference>
<dbReference type="InterPro" id="IPR005218">
    <property type="entry name" value="Diacylglycerol/lipid_kinase"/>
</dbReference>
<name>A0A4P6K062_KTERU</name>
<evidence type="ECO:0000256" key="7">
    <source>
        <dbReference type="ARBA" id="ARBA00023209"/>
    </source>
</evidence>
<dbReference type="EMBL" id="CP035758">
    <property type="protein sequence ID" value="QBD81568.1"/>
    <property type="molecule type" value="Genomic_DNA"/>
</dbReference>
<keyword evidence="4" id="KW-0547">Nucleotide-binding</keyword>
<dbReference type="GO" id="GO:0008654">
    <property type="term" value="P:phospholipid biosynthetic process"/>
    <property type="evidence" value="ECO:0007669"/>
    <property type="project" value="UniProtKB-KW"/>
</dbReference>
<keyword evidence="12" id="KW-1185">Reference proteome</keyword>
<dbReference type="Pfam" id="PF00781">
    <property type="entry name" value="DAGK_cat"/>
    <property type="match status" value="1"/>
</dbReference>
<evidence type="ECO:0000256" key="9">
    <source>
        <dbReference type="SAM" id="MobiDB-lite"/>
    </source>
</evidence>
<comment type="cofactor">
    <cofactor evidence="1">
        <name>Mg(2+)</name>
        <dbReference type="ChEBI" id="CHEBI:18420"/>
    </cofactor>
</comment>
<gene>
    <name evidence="11" type="ORF">EPA93_38605</name>
</gene>
<dbReference type="InterPro" id="IPR045540">
    <property type="entry name" value="YegS/DAGK_C"/>
</dbReference>
<keyword evidence="7" id="KW-0443">Lipid metabolism</keyword>
<reference evidence="11 12" key="1">
    <citation type="submission" date="2019-01" db="EMBL/GenBank/DDBJ databases">
        <title>Ktedonosporobacter rubrisoli SCAWS-G2.</title>
        <authorList>
            <person name="Huang Y."/>
            <person name="Yan B."/>
        </authorList>
    </citation>
    <scope>NUCLEOTIDE SEQUENCE [LARGE SCALE GENOMIC DNA]</scope>
    <source>
        <strain evidence="11 12">SCAWS-G2</strain>
    </source>
</reference>
<evidence type="ECO:0000313" key="11">
    <source>
        <dbReference type="EMBL" id="QBD81568.1"/>
    </source>
</evidence>
<dbReference type="GO" id="GO:0005524">
    <property type="term" value="F:ATP binding"/>
    <property type="evidence" value="ECO:0007669"/>
    <property type="project" value="UniProtKB-KW"/>
</dbReference>
<proteinExistence type="inferred from homology"/>
<dbReference type="InterPro" id="IPR016064">
    <property type="entry name" value="NAD/diacylglycerol_kinase_sf"/>
</dbReference>
<evidence type="ECO:0000256" key="2">
    <source>
        <dbReference type="ARBA" id="ARBA00005983"/>
    </source>
</evidence>
<evidence type="ECO:0000313" key="12">
    <source>
        <dbReference type="Proteomes" id="UP000290365"/>
    </source>
</evidence>
<dbReference type="AlphaFoldDB" id="A0A4P6K062"/>
<dbReference type="Gene3D" id="2.60.200.40">
    <property type="match status" value="1"/>
</dbReference>
<organism evidence="11 12">
    <name type="scientific">Ktedonosporobacter rubrisoli</name>
    <dbReference type="NCBI Taxonomy" id="2509675"/>
    <lineage>
        <taxon>Bacteria</taxon>
        <taxon>Bacillati</taxon>
        <taxon>Chloroflexota</taxon>
        <taxon>Ktedonobacteria</taxon>
        <taxon>Ktedonobacterales</taxon>
        <taxon>Ktedonosporobacteraceae</taxon>
        <taxon>Ktedonosporobacter</taxon>
    </lineage>
</organism>
<dbReference type="SUPFAM" id="SSF111331">
    <property type="entry name" value="NAD kinase/diacylglycerol kinase-like"/>
    <property type="match status" value="1"/>
</dbReference>
<dbReference type="InterPro" id="IPR001206">
    <property type="entry name" value="Diacylglycerol_kinase_cat_dom"/>
</dbReference>
<keyword evidence="3" id="KW-0808">Transferase</keyword>
<dbReference type="RefSeq" id="WP_129892629.1">
    <property type="nucleotide sequence ID" value="NZ_CP035758.1"/>
</dbReference>
<dbReference type="OrthoDB" id="142078at2"/>
<feature type="domain" description="DAGKc" evidence="10">
    <location>
        <begin position="1"/>
        <end position="137"/>
    </location>
</feature>
<dbReference type="InterPro" id="IPR017438">
    <property type="entry name" value="ATP-NAD_kinase_N"/>
</dbReference>
<keyword evidence="7" id="KW-0594">Phospholipid biosynthesis</keyword>
<evidence type="ECO:0000259" key="10">
    <source>
        <dbReference type="PROSITE" id="PS50146"/>
    </source>
</evidence>
<dbReference type="PROSITE" id="PS50146">
    <property type="entry name" value="DAGK"/>
    <property type="match status" value="1"/>
</dbReference>
<evidence type="ECO:0000256" key="6">
    <source>
        <dbReference type="ARBA" id="ARBA00022840"/>
    </source>
</evidence>
<dbReference type="Gene3D" id="3.40.50.10330">
    <property type="entry name" value="Probable inorganic polyphosphate/atp-NAD kinase, domain 1"/>
    <property type="match status" value="1"/>
</dbReference>
<keyword evidence="7" id="KW-0444">Lipid biosynthesis</keyword>
<dbReference type="PANTHER" id="PTHR12358">
    <property type="entry name" value="SPHINGOSINE KINASE"/>
    <property type="match status" value="1"/>
</dbReference>